<dbReference type="Proteomes" id="UP000265515">
    <property type="component" value="Unassembled WGS sequence"/>
</dbReference>
<reference evidence="2 3" key="1">
    <citation type="journal article" date="2018" name="Cell">
        <title>The Chara Genome: Secondary Complexity and Implications for Plant Terrestrialization.</title>
        <authorList>
            <person name="Nishiyama T."/>
            <person name="Sakayama H."/>
            <person name="Vries J.D."/>
            <person name="Buschmann H."/>
            <person name="Saint-Marcoux D."/>
            <person name="Ullrich K.K."/>
            <person name="Haas F.B."/>
            <person name="Vanderstraeten L."/>
            <person name="Becker D."/>
            <person name="Lang D."/>
            <person name="Vosolsobe S."/>
            <person name="Rombauts S."/>
            <person name="Wilhelmsson P.K.I."/>
            <person name="Janitza P."/>
            <person name="Kern R."/>
            <person name="Heyl A."/>
            <person name="Rumpler F."/>
            <person name="Villalobos L.I.A.C."/>
            <person name="Clay J.M."/>
            <person name="Skokan R."/>
            <person name="Toyoda A."/>
            <person name="Suzuki Y."/>
            <person name="Kagoshima H."/>
            <person name="Schijlen E."/>
            <person name="Tajeshwar N."/>
            <person name="Catarino B."/>
            <person name="Hetherington A.J."/>
            <person name="Saltykova A."/>
            <person name="Bonnot C."/>
            <person name="Breuninger H."/>
            <person name="Symeonidi A."/>
            <person name="Radhakrishnan G.V."/>
            <person name="Van Nieuwerburgh F."/>
            <person name="Deforce D."/>
            <person name="Chang C."/>
            <person name="Karol K.G."/>
            <person name="Hedrich R."/>
            <person name="Ulvskov P."/>
            <person name="Glockner G."/>
            <person name="Delwiche C.F."/>
            <person name="Petrasek J."/>
            <person name="Van de Peer Y."/>
            <person name="Friml J."/>
            <person name="Beilby M."/>
            <person name="Dolan L."/>
            <person name="Kohara Y."/>
            <person name="Sugano S."/>
            <person name="Fujiyama A."/>
            <person name="Delaux P.-M."/>
            <person name="Quint M."/>
            <person name="TheiBen G."/>
            <person name="Hagemann M."/>
            <person name="Harholt J."/>
            <person name="Dunand C."/>
            <person name="Zachgo S."/>
            <person name="Langdale J."/>
            <person name="Maumus F."/>
            <person name="Straeten D.V.D."/>
            <person name="Gould S.B."/>
            <person name="Rensing S.A."/>
        </authorList>
    </citation>
    <scope>NUCLEOTIDE SEQUENCE [LARGE SCALE GENOMIC DNA]</scope>
    <source>
        <strain evidence="2 3">S276</strain>
    </source>
</reference>
<feature type="compositionally biased region" description="Acidic residues" evidence="1">
    <location>
        <begin position="505"/>
        <end position="519"/>
    </location>
</feature>
<evidence type="ECO:0000313" key="3">
    <source>
        <dbReference type="Proteomes" id="UP000265515"/>
    </source>
</evidence>
<name>A0A388LRQ7_CHABU</name>
<comment type="caution">
    <text evidence="2">The sequence shown here is derived from an EMBL/GenBank/DDBJ whole genome shotgun (WGS) entry which is preliminary data.</text>
</comment>
<organism evidence="2 3">
    <name type="scientific">Chara braunii</name>
    <name type="common">Braun's stonewort</name>
    <dbReference type="NCBI Taxonomy" id="69332"/>
    <lineage>
        <taxon>Eukaryota</taxon>
        <taxon>Viridiplantae</taxon>
        <taxon>Streptophyta</taxon>
        <taxon>Charophyceae</taxon>
        <taxon>Charales</taxon>
        <taxon>Characeae</taxon>
        <taxon>Chara</taxon>
    </lineage>
</organism>
<dbReference type="Gramene" id="GBG85020">
    <property type="protein sequence ID" value="GBG85020"/>
    <property type="gene ID" value="CBR_g39484"/>
</dbReference>
<feature type="compositionally biased region" description="Acidic residues" evidence="1">
    <location>
        <begin position="643"/>
        <end position="652"/>
    </location>
</feature>
<feature type="region of interest" description="Disordered" evidence="1">
    <location>
        <begin position="625"/>
        <end position="652"/>
    </location>
</feature>
<dbReference type="AlphaFoldDB" id="A0A388LRQ7"/>
<evidence type="ECO:0000313" key="2">
    <source>
        <dbReference type="EMBL" id="GBG85020.1"/>
    </source>
</evidence>
<evidence type="ECO:0008006" key="4">
    <source>
        <dbReference type="Google" id="ProtNLM"/>
    </source>
</evidence>
<dbReference type="EMBL" id="BFEA01000501">
    <property type="protein sequence ID" value="GBG85020.1"/>
    <property type="molecule type" value="Genomic_DNA"/>
</dbReference>
<keyword evidence="3" id="KW-1185">Reference proteome</keyword>
<accession>A0A388LRQ7</accession>
<proteinExistence type="predicted"/>
<feature type="region of interest" description="Disordered" evidence="1">
    <location>
        <begin position="60"/>
        <end position="104"/>
    </location>
</feature>
<feature type="region of interest" description="Disordered" evidence="1">
    <location>
        <begin position="301"/>
        <end position="429"/>
    </location>
</feature>
<sequence>MVETHSGKSTTLYTQAQEEQAAAILRERKENETKELIRQAKKLVVQEEQAAKKKKLEEEMERLKEEEKMKEVEEKKIEEEEAKEEPQLKRSAEKRGETSGTKKDASWLETKVSKWVANLSLGEEEEAMLYVPLGKKEAVIGEWEAEKDPLRRQTIEEEKKLEWKLCLTREKKKRMEEANKVARELEVIKAQREEIKAQEGVQGKLDPGKERRLQREARERGILLRARAAAVDAERALAAATAAKARATARAEELGKLEDAEATRAAMITGDKAAVYTVYQTNYLGQIKACENHCTTNGGTVATEDDHSRSSPDGGAVPAQGMTPPDAIGSATHGQGDNEDLVDQMFQLDGGGTDPGPASRSAKVPPSPVPTDGPVDVRRQGPGLGKGTMKQGSSTAKEGQKQGPCSARKSSKQGPSGRRSVGGDSTPVTGLEWHQAYPLADESSRHGGSSCVKEVGKRSMTPDHELLKQSIVVCDPTKARAVSTQVLLAGRERLSSVASEIGGEDRDEDWEDGGEGEDGESAVQFCKTIDGGKFVWSRERVLTLFRTMREHSVLATKKSGGVTSAKKWDYVREVTKFPLTATQLENKYRNLRKPYVKYCEVDEEVRKKIKTPPFFDIMAEFLGPLPRNNPGRGGVDSSVAGSDNEEEDTQVE</sequence>
<feature type="region of interest" description="Disordered" evidence="1">
    <location>
        <begin position="499"/>
        <end position="519"/>
    </location>
</feature>
<protein>
    <recommendedName>
        <fullName evidence="4">Myb/SANT-like domain-containing protein</fullName>
    </recommendedName>
</protein>
<evidence type="ECO:0000256" key="1">
    <source>
        <dbReference type="SAM" id="MobiDB-lite"/>
    </source>
</evidence>
<gene>
    <name evidence="2" type="ORF">CBR_g39484</name>
</gene>